<proteinExistence type="predicted"/>
<protein>
    <recommendedName>
        <fullName evidence="4">RING-type domain-containing protein</fullName>
    </recommendedName>
</protein>
<feature type="region of interest" description="Disordered" evidence="1">
    <location>
        <begin position="1"/>
        <end position="52"/>
    </location>
</feature>
<name>A0A1J4KH64_9EUKA</name>
<accession>A0A1J4KH64</accession>
<reference evidence="2" key="1">
    <citation type="submission" date="2016-10" db="EMBL/GenBank/DDBJ databases">
        <authorList>
            <person name="Benchimol M."/>
            <person name="Almeida L.G."/>
            <person name="Vasconcelos A.T."/>
            <person name="Perreira-Neves A."/>
            <person name="Rosa I.A."/>
            <person name="Tasca T."/>
            <person name="Bogo M.R."/>
            <person name="de Souza W."/>
        </authorList>
    </citation>
    <scope>NUCLEOTIDE SEQUENCE [LARGE SCALE GENOMIC DNA]</scope>
    <source>
        <strain evidence="2">K</strain>
    </source>
</reference>
<dbReference type="Proteomes" id="UP000179807">
    <property type="component" value="Unassembled WGS sequence"/>
</dbReference>
<evidence type="ECO:0000256" key="1">
    <source>
        <dbReference type="SAM" id="MobiDB-lite"/>
    </source>
</evidence>
<comment type="caution">
    <text evidence="2">The sequence shown here is derived from an EMBL/GenBank/DDBJ whole genome shotgun (WGS) entry which is preliminary data.</text>
</comment>
<dbReference type="InterPro" id="IPR013083">
    <property type="entry name" value="Znf_RING/FYVE/PHD"/>
</dbReference>
<sequence length="186" mass="21147">MRRRRTSEKNDSFSHLNSSQKYPTYLHSHETTESANTDLNPENEIPQPSPAEEADRVLLYVKQKLDGIRKIGKTFIPNQNYQYSQTSNLSDNQAINDIQQELGSDPTPMECVICGHKYDILEVSITTPCCGFSCHLRCIVEKVQNEGKRSASCPKCHSHIPVSYTKSYLALQKTALELEQKLRSEL</sequence>
<dbReference type="AlphaFoldDB" id="A0A1J4KH64"/>
<dbReference type="Gene3D" id="3.30.40.10">
    <property type="entry name" value="Zinc/RING finger domain, C3HC4 (zinc finger)"/>
    <property type="match status" value="1"/>
</dbReference>
<gene>
    <name evidence="2" type="ORF">TRFO_04745</name>
</gene>
<dbReference type="CDD" id="cd16448">
    <property type="entry name" value="RING-H2"/>
    <property type="match status" value="1"/>
</dbReference>
<organism evidence="2 3">
    <name type="scientific">Tritrichomonas foetus</name>
    <dbReference type="NCBI Taxonomy" id="1144522"/>
    <lineage>
        <taxon>Eukaryota</taxon>
        <taxon>Metamonada</taxon>
        <taxon>Parabasalia</taxon>
        <taxon>Tritrichomonadida</taxon>
        <taxon>Tritrichomonadidae</taxon>
        <taxon>Tritrichomonas</taxon>
    </lineage>
</organism>
<dbReference type="SUPFAM" id="SSF57850">
    <property type="entry name" value="RING/U-box"/>
    <property type="match status" value="1"/>
</dbReference>
<dbReference type="GeneID" id="94826783"/>
<evidence type="ECO:0008006" key="4">
    <source>
        <dbReference type="Google" id="ProtNLM"/>
    </source>
</evidence>
<dbReference type="EMBL" id="MLAK01000660">
    <property type="protein sequence ID" value="OHT08685.1"/>
    <property type="molecule type" value="Genomic_DNA"/>
</dbReference>
<evidence type="ECO:0000313" key="2">
    <source>
        <dbReference type="EMBL" id="OHT08685.1"/>
    </source>
</evidence>
<dbReference type="VEuPathDB" id="TrichDB:TRFO_04745"/>
<keyword evidence="3" id="KW-1185">Reference proteome</keyword>
<evidence type="ECO:0000313" key="3">
    <source>
        <dbReference type="Proteomes" id="UP000179807"/>
    </source>
</evidence>
<feature type="compositionally biased region" description="Polar residues" evidence="1">
    <location>
        <begin position="13"/>
        <end position="22"/>
    </location>
</feature>
<dbReference type="RefSeq" id="XP_068361821.1">
    <property type="nucleotide sequence ID" value="XM_068492079.1"/>
</dbReference>